<dbReference type="PROSITE" id="PS01247">
    <property type="entry name" value="IUNH"/>
    <property type="match status" value="1"/>
</dbReference>
<dbReference type="OrthoDB" id="9797882at2"/>
<name>A0A4D7QNT8_9HYPH</name>
<keyword evidence="5" id="KW-1185">Reference proteome</keyword>
<dbReference type="GO" id="GO:0008477">
    <property type="term" value="F:purine nucleosidase activity"/>
    <property type="evidence" value="ECO:0007669"/>
    <property type="project" value="TreeGrafter"/>
</dbReference>
<dbReference type="RefSeq" id="WP_137100902.1">
    <property type="nucleotide sequence ID" value="NZ_CP039865.1"/>
</dbReference>
<dbReference type="EMBL" id="CP039865">
    <property type="protein sequence ID" value="QCK87573.1"/>
    <property type="molecule type" value="Genomic_DNA"/>
</dbReference>
<reference evidence="4 5" key="1">
    <citation type="submission" date="2019-04" db="EMBL/GenBank/DDBJ databases">
        <title>Phreatobacter aquaticus sp. nov.</title>
        <authorList>
            <person name="Choi A."/>
            <person name="Baek K."/>
        </authorList>
    </citation>
    <scope>NUCLEOTIDE SEQUENCE [LARGE SCALE GENOMIC DNA]</scope>
    <source>
        <strain evidence="4 5">NMCR1094</strain>
    </source>
</reference>
<gene>
    <name evidence="4" type="ORF">E8L99_18325</name>
</gene>
<feature type="domain" description="Inosine/uridine-preferring nucleoside hydrolase" evidence="3">
    <location>
        <begin position="7"/>
        <end position="303"/>
    </location>
</feature>
<dbReference type="InterPro" id="IPR036452">
    <property type="entry name" value="Ribo_hydro-like"/>
</dbReference>
<dbReference type="Gene3D" id="3.90.245.10">
    <property type="entry name" value="Ribonucleoside hydrolase-like"/>
    <property type="match status" value="1"/>
</dbReference>
<evidence type="ECO:0000256" key="2">
    <source>
        <dbReference type="ARBA" id="ARBA00023295"/>
    </source>
</evidence>
<evidence type="ECO:0000313" key="5">
    <source>
        <dbReference type="Proteomes" id="UP000298588"/>
    </source>
</evidence>
<dbReference type="InterPro" id="IPR001910">
    <property type="entry name" value="Inosine/uridine_hydrolase_dom"/>
</dbReference>
<dbReference type="KEGG" id="paqt:E8L99_18325"/>
<dbReference type="GO" id="GO:0006152">
    <property type="term" value="P:purine nucleoside catabolic process"/>
    <property type="evidence" value="ECO:0007669"/>
    <property type="project" value="TreeGrafter"/>
</dbReference>
<dbReference type="PANTHER" id="PTHR12304">
    <property type="entry name" value="INOSINE-URIDINE PREFERRING NUCLEOSIDE HYDROLASE"/>
    <property type="match status" value="1"/>
</dbReference>
<sequence length="318" mass="34396">MATKQKILIDCDPGHDDAVAILYAHRHMDLVGVTTVHGNNSLENTTRNALAVVEMGRIDVPVAAGCAEPLAQVPVGIAAMHGKSGLDGADIPDPTRTVIGTHAVDFIIAMAEKHKGELILATIGPETNIAMALRREPRLKQWIREIAVMGGSTTLGNITPAAEFNIFADVEAAWAVYESGIPIRMVGYNITRQTGFDQGDIDRMRASGRKVASVLADLMAFYLEKQRVGYGLNVAPMHDVCAIIPYIDPTLIDYVHTSARIELTGTYTRGMTVCDLRTLMNSQAINMRHATPANAHVAVAARSRALIDQVVDTLLTYD</sequence>
<dbReference type="InterPro" id="IPR015910">
    <property type="entry name" value="I/U_nuclsd_hydro_CS"/>
</dbReference>
<keyword evidence="2" id="KW-0326">Glycosidase</keyword>
<evidence type="ECO:0000313" key="4">
    <source>
        <dbReference type="EMBL" id="QCK87573.1"/>
    </source>
</evidence>
<dbReference type="AlphaFoldDB" id="A0A4D7QNT8"/>
<organism evidence="4 5">
    <name type="scientific">Phreatobacter aquaticus</name>
    <dbReference type="NCBI Taxonomy" id="2570229"/>
    <lineage>
        <taxon>Bacteria</taxon>
        <taxon>Pseudomonadati</taxon>
        <taxon>Pseudomonadota</taxon>
        <taxon>Alphaproteobacteria</taxon>
        <taxon>Hyphomicrobiales</taxon>
        <taxon>Phreatobacteraceae</taxon>
        <taxon>Phreatobacter</taxon>
    </lineage>
</organism>
<evidence type="ECO:0000259" key="3">
    <source>
        <dbReference type="Pfam" id="PF01156"/>
    </source>
</evidence>
<dbReference type="CDD" id="cd02651">
    <property type="entry name" value="nuc_hydro_IU_UC_XIUA"/>
    <property type="match status" value="1"/>
</dbReference>
<dbReference type="InterPro" id="IPR023186">
    <property type="entry name" value="IUNH"/>
</dbReference>
<evidence type="ECO:0000256" key="1">
    <source>
        <dbReference type="ARBA" id="ARBA00022801"/>
    </source>
</evidence>
<keyword evidence="1 4" id="KW-0378">Hydrolase</keyword>
<dbReference type="Proteomes" id="UP000298588">
    <property type="component" value="Chromosome"/>
</dbReference>
<dbReference type="PANTHER" id="PTHR12304:SF4">
    <property type="entry name" value="URIDINE NUCLEOSIDASE"/>
    <property type="match status" value="1"/>
</dbReference>
<dbReference type="Pfam" id="PF01156">
    <property type="entry name" value="IU_nuc_hydro"/>
    <property type="match status" value="1"/>
</dbReference>
<dbReference type="SUPFAM" id="SSF53590">
    <property type="entry name" value="Nucleoside hydrolase"/>
    <property type="match status" value="1"/>
</dbReference>
<protein>
    <submittedName>
        <fullName evidence="4">Nucleoside hydrolase</fullName>
    </submittedName>
</protein>
<proteinExistence type="predicted"/>
<dbReference type="GO" id="GO:0005829">
    <property type="term" value="C:cytosol"/>
    <property type="evidence" value="ECO:0007669"/>
    <property type="project" value="TreeGrafter"/>
</dbReference>
<accession>A0A4D7QNT8</accession>
<dbReference type="GO" id="GO:0045437">
    <property type="term" value="F:uridine nucleosidase activity"/>
    <property type="evidence" value="ECO:0007669"/>
    <property type="project" value="UniProtKB-ARBA"/>
</dbReference>